<protein>
    <recommendedName>
        <fullName evidence="12">Transcription factor COE4</fullName>
    </recommendedName>
    <alternativeName>
        <fullName evidence="13">Early B-cell factor 4</fullName>
    </alternativeName>
    <alternativeName>
        <fullName evidence="14">Olf-1/EBF-like 4</fullName>
    </alternativeName>
</protein>
<evidence type="ECO:0000256" key="15">
    <source>
        <dbReference type="RuleBase" id="RU004489"/>
    </source>
</evidence>
<dbReference type="InterPro" id="IPR018350">
    <property type="entry name" value="Transcription_factor_COE_CS"/>
</dbReference>
<feature type="compositionally biased region" description="Polar residues" evidence="16">
    <location>
        <begin position="396"/>
        <end position="417"/>
    </location>
</feature>
<dbReference type="FunFam" id="2.60.40.10:FF:000021">
    <property type="entry name" value="transcription factor COE1 isoform X2"/>
    <property type="match status" value="1"/>
</dbReference>
<keyword evidence="7 15" id="KW-0805">Transcription regulation</keyword>
<dbReference type="GeneID" id="110973883"/>
<comment type="similarity">
    <text evidence="2 15">Belongs to the COE family.</text>
</comment>
<dbReference type="RefSeq" id="XP_022080775.1">
    <property type="nucleotide sequence ID" value="XM_022225083.1"/>
</dbReference>
<evidence type="ECO:0000256" key="16">
    <source>
        <dbReference type="SAM" id="MobiDB-lite"/>
    </source>
</evidence>
<evidence type="ECO:0000256" key="4">
    <source>
        <dbReference type="ARBA" id="ARBA00022723"/>
    </source>
</evidence>
<dbReference type="Gene3D" id="1.10.287.4280">
    <property type="match status" value="1"/>
</dbReference>
<dbReference type="CDD" id="cd11606">
    <property type="entry name" value="COE_DBD"/>
    <property type="match status" value="1"/>
</dbReference>
<name>A0A8B7XLE0_ACAPL</name>
<dbReference type="InterPro" id="IPR014756">
    <property type="entry name" value="Ig_E-set"/>
</dbReference>
<dbReference type="FunFam" id="2.60.40.3180:FF:000001">
    <property type="entry name" value="transcription factor COE1 isoform X2"/>
    <property type="match status" value="1"/>
</dbReference>
<dbReference type="GO" id="GO:0005634">
    <property type="term" value="C:nucleus"/>
    <property type="evidence" value="ECO:0007669"/>
    <property type="project" value="UniProtKB-SubCell"/>
</dbReference>
<keyword evidence="6 15" id="KW-0862">Zinc</keyword>
<evidence type="ECO:0000256" key="5">
    <source>
        <dbReference type="ARBA" id="ARBA00022771"/>
    </source>
</evidence>
<evidence type="ECO:0000256" key="8">
    <source>
        <dbReference type="ARBA" id="ARBA00023125"/>
    </source>
</evidence>
<feature type="compositionally biased region" description="Polar residues" evidence="16">
    <location>
        <begin position="1"/>
        <end position="14"/>
    </location>
</feature>
<gene>
    <name evidence="19" type="primary">LOC110973883</name>
</gene>
<sequence>MFGIQDSLTRGTTNLKEEPTGTAQVGSIRSWMQPSMVEQGSSSCGLARAHFEKQPPSNLRKSNFFHFVIALYDRAGQPVEIERTQFIDFIEKEREPDSAKTNNGIHYRLQLLYNNGARTEQDLYVRLIDSMTKQAITYEGQDKNPEMCRVLLTHEIMCSRCCDKKSCGNRNETPSDPVIIDRFFLKFFLKCNQNCLKNAGNPRDMRRFQVVISTTPNVDGHVLAVSDNMFVHNNSKHGRRARRLDPSEGATPCIKAISPSEGWTTGGSTVIIVGENFFDGLQVVFGTMIVWSELITAHAIRVQTPPRHIPGVVEVTLSYKSKQFCKGAPGRFVYVSLTEPTIDYGFQRLSKLVPRHPGDGDRLPKEIILKRAADLAEVLYGMPRNQVPIPAPRSPAINNSSGSSGLVPMNSFSSQLSLGEHEASGSEQQSGFSRVQPSSALSPRGYSSGISTPHSSNGSTGSYSSMNGYASASNLSNMAIPSSPSLFNGTATAAPSSSPPSLPHPPPSSNGTGGSSHRTASASPGIFSFSPANMITAVKQKSAFAPVVRCGPSSPSPGSGPAGMIGPVAGASGERETQGSTTMMSPSFCGVGGPFALPTCGAHTYGTHIESPSK</sequence>
<keyword evidence="18" id="KW-1185">Reference proteome</keyword>
<evidence type="ECO:0000313" key="19">
    <source>
        <dbReference type="RefSeq" id="XP_022080775.1"/>
    </source>
</evidence>
<dbReference type="AlphaFoldDB" id="A0A8B7XLE0"/>
<feature type="domain" description="IPT/TIG" evidence="17">
    <location>
        <begin position="251"/>
        <end position="335"/>
    </location>
</feature>
<dbReference type="SMART" id="SM00429">
    <property type="entry name" value="IPT"/>
    <property type="match status" value="1"/>
</dbReference>
<feature type="region of interest" description="Disordered" evidence="16">
    <location>
        <begin position="487"/>
        <end position="524"/>
    </location>
</feature>
<reference evidence="19" key="1">
    <citation type="submission" date="2025-08" db="UniProtKB">
        <authorList>
            <consortium name="RefSeq"/>
        </authorList>
    </citation>
    <scope>IDENTIFICATION</scope>
</reference>
<dbReference type="Proteomes" id="UP000694845">
    <property type="component" value="Unplaced"/>
</dbReference>
<evidence type="ECO:0000256" key="3">
    <source>
        <dbReference type="ARBA" id="ARBA00022473"/>
    </source>
</evidence>
<comment type="subcellular location">
    <subcellularLocation>
        <location evidence="1 15">Nucleus</location>
    </subcellularLocation>
</comment>
<evidence type="ECO:0000256" key="6">
    <source>
        <dbReference type="ARBA" id="ARBA00022833"/>
    </source>
</evidence>
<feature type="region of interest" description="Disordered" evidence="16">
    <location>
        <begin position="1"/>
        <end position="24"/>
    </location>
</feature>
<dbReference type="InterPro" id="IPR013783">
    <property type="entry name" value="Ig-like_fold"/>
</dbReference>
<proteinExistence type="inferred from homology"/>
<dbReference type="Pfam" id="PF01833">
    <property type="entry name" value="TIG"/>
    <property type="match status" value="1"/>
</dbReference>
<evidence type="ECO:0000256" key="13">
    <source>
        <dbReference type="ARBA" id="ARBA00077979"/>
    </source>
</evidence>
<feature type="compositionally biased region" description="Pro residues" evidence="16">
    <location>
        <begin position="497"/>
        <end position="508"/>
    </location>
</feature>
<dbReference type="InterPro" id="IPR038006">
    <property type="entry name" value="COE_IPT"/>
</dbReference>
<dbReference type="GO" id="GO:0008270">
    <property type="term" value="F:zinc ion binding"/>
    <property type="evidence" value="ECO:0007669"/>
    <property type="project" value="UniProtKB-KW"/>
</dbReference>
<dbReference type="GO" id="GO:0000977">
    <property type="term" value="F:RNA polymerase II transcription regulatory region sequence-specific DNA binding"/>
    <property type="evidence" value="ECO:0007669"/>
    <property type="project" value="UniProtKB-ARBA"/>
</dbReference>
<keyword evidence="10 15" id="KW-0804">Transcription</keyword>
<organism evidence="18 19">
    <name type="scientific">Acanthaster planci</name>
    <name type="common">Crown-of-thorns starfish</name>
    <dbReference type="NCBI Taxonomy" id="133434"/>
    <lineage>
        <taxon>Eukaryota</taxon>
        <taxon>Metazoa</taxon>
        <taxon>Echinodermata</taxon>
        <taxon>Eleutherozoa</taxon>
        <taxon>Asterozoa</taxon>
        <taxon>Asteroidea</taxon>
        <taxon>Valvatacea</taxon>
        <taxon>Valvatida</taxon>
        <taxon>Acanthasteridae</taxon>
        <taxon>Acanthaster</taxon>
    </lineage>
</organism>
<evidence type="ECO:0000313" key="18">
    <source>
        <dbReference type="Proteomes" id="UP000694845"/>
    </source>
</evidence>
<evidence type="ECO:0000256" key="1">
    <source>
        <dbReference type="ARBA" id="ARBA00004123"/>
    </source>
</evidence>
<dbReference type="PANTHER" id="PTHR10747">
    <property type="entry name" value="TRANSCRIPTION FACTOR COE FAMILY MEMBER"/>
    <property type="match status" value="1"/>
</dbReference>
<evidence type="ECO:0000256" key="7">
    <source>
        <dbReference type="ARBA" id="ARBA00023015"/>
    </source>
</evidence>
<dbReference type="KEGG" id="aplc:110973883"/>
<dbReference type="Gene3D" id="2.60.40.10">
    <property type="entry name" value="Immunoglobulins"/>
    <property type="match status" value="1"/>
</dbReference>
<keyword evidence="8 15" id="KW-0238">DNA-binding</keyword>
<dbReference type="OrthoDB" id="25246at2759"/>
<keyword evidence="9" id="KW-0010">Activator</keyword>
<evidence type="ECO:0000259" key="17">
    <source>
        <dbReference type="SMART" id="SM00429"/>
    </source>
</evidence>
<evidence type="ECO:0000256" key="2">
    <source>
        <dbReference type="ARBA" id="ARBA00010340"/>
    </source>
</evidence>
<dbReference type="GO" id="GO:0045944">
    <property type="term" value="P:positive regulation of transcription by RNA polymerase II"/>
    <property type="evidence" value="ECO:0007669"/>
    <property type="project" value="UniProtKB-ARBA"/>
</dbReference>
<evidence type="ECO:0000256" key="9">
    <source>
        <dbReference type="ARBA" id="ARBA00023159"/>
    </source>
</evidence>
<dbReference type="PROSITE" id="PS01345">
    <property type="entry name" value="COE"/>
    <property type="match status" value="1"/>
</dbReference>
<dbReference type="InterPro" id="IPR002909">
    <property type="entry name" value="IPT_dom"/>
</dbReference>
<dbReference type="SUPFAM" id="SSF81296">
    <property type="entry name" value="E set domains"/>
    <property type="match status" value="1"/>
</dbReference>
<evidence type="ECO:0000256" key="11">
    <source>
        <dbReference type="ARBA" id="ARBA00023242"/>
    </source>
</evidence>
<dbReference type="Pfam" id="PF16423">
    <property type="entry name" value="COE1_HLH"/>
    <property type="match status" value="1"/>
</dbReference>
<keyword evidence="5 15" id="KW-0863">Zinc-finger</keyword>
<feature type="compositionally biased region" description="Polar residues" evidence="16">
    <location>
        <begin position="425"/>
        <end position="441"/>
    </location>
</feature>
<keyword evidence="4 15" id="KW-0479">Metal-binding</keyword>
<dbReference type="CDD" id="cd01175">
    <property type="entry name" value="IPT_COE"/>
    <property type="match status" value="1"/>
</dbReference>
<keyword evidence="11 15" id="KW-0539">Nucleus</keyword>
<evidence type="ECO:0000256" key="10">
    <source>
        <dbReference type="ARBA" id="ARBA00023163"/>
    </source>
</evidence>
<keyword evidence="3 15" id="KW-0217">Developmental protein</keyword>
<dbReference type="InterPro" id="IPR038173">
    <property type="entry name" value="COE_DBD_sf"/>
</dbReference>
<dbReference type="GO" id="GO:0000981">
    <property type="term" value="F:DNA-binding transcription factor activity, RNA polymerase II-specific"/>
    <property type="evidence" value="ECO:0007669"/>
    <property type="project" value="UniProtKB-ARBA"/>
</dbReference>
<dbReference type="Pfam" id="PF16422">
    <property type="entry name" value="COE1_DBD"/>
    <property type="match status" value="1"/>
</dbReference>
<dbReference type="Gene3D" id="2.60.40.3180">
    <property type="entry name" value="Transcription factor COE1, DNA-binding domain"/>
    <property type="match status" value="1"/>
</dbReference>
<accession>A0A8B7XLE0</accession>
<evidence type="ECO:0000256" key="12">
    <source>
        <dbReference type="ARBA" id="ARBA00067867"/>
    </source>
</evidence>
<evidence type="ECO:0000256" key="14">
    <source>
        <dbReference type="ARBA" id="ARBA00083991"/>
    </source>
</evidence>
<dbReference type="FunFam" id="1.10.287.4280:FF:000001">
    <property type="entry name" value="transcription factor COE1 isoform X2"/>
    <property type="match status" value="1"/>
</dbReference>
<dbReference type="InterPro" id="IPR032201">
    <property type="entry name" value="COE_HLH"/>
</dbReference>
<dbReference type="InterPro" id="IPR003523">
    <property type="entry name" value="Transcription_factor_COE"/>
</dbReference>
<dbReference type="InterPro" id="IPR032200">
    <property type="entry name" value="COE_DBD"/>
</dbReference>
<feature type="region of interest" description="Disordered" evidence="16">
    <location>
        <begin position="387"/>
        <end position="462"/>
    </location>
</feature>